<feature type="domain" description="Tip attachment protein J" evidence="3">
    <location>
        <begin position="342"/>
        <end position="504"/>
    </location>
</feature>
<evidence type="ECO:0000313" key="6">
    <source>
        <dbReference type="Proteomes" id="UP000053038"/>
    </source>
</evidence>
<feature type="domain" description="Tip attachment protein J HDII-ins2" evidence="4">
    <location>
        <begin position="90"/>
        <end position="216"/>
    </location>
</feature>
<name>A0A7V8IHH7_9GAMM</name>
<dbReference type="Gene3D" id="1.20.5.340">
    <property type="match status" value="1"/>
</dbReference>
<dbReference type="Pfam" id="PF09327">
    <property type="entry name" value="Phage_Tail_Tip"/>
    <property type="match status" value="1"/>
</dbReference>
<gene>
    <name evidence="5" type="ORF">OI69_13810</name>
</gene>
<dbReference type="InterPro" id="IPR013783">
    <property type="entry name" value="Ig-like_fold"/>
</dbReference>
<feature type="domain" description="Tip attachment protein J central straight fiber" evidence="2">
    <location>
        <begin position="989"/>
        <end position="1125"/>
    </location>
</feature>
<dbReference type="Pfam" id="PF24801">
    <property type="entry name" value="FNIII-A_GpJ"/>
    <property type="match status" value="1"/>
</dbReference>
<evidence type="ECO:0000259" key="2">
    <source>
        <dbReference type="Pfam" id="PF09327"/>
    </source>
</evidence>
<proteinExistence type="predicted"/>
<evidence type="ECO:0000313" key="5">
    <source>
        <dbReference type="EMBL" id="KHN50733.1"/>
    </source>
</evidence>
<dbReference type="InterPro" id="IPR036116">
    <property type="entry name" value="FN3_sf"/>
</dbReference>
<dbReference type="Gene3D" id="2.60.40.10">
    <property type="entry name" value="Immunoglobulins"/>
    <property type="match status" value="1"/>
</dbReference>
<dbReference type="InterPro" id="IPR032876">
    <property type="entry name" value="J_dom"/>
</dbReference>
<dbReference type="InterPro" id="IPR055385">
    <property type="entry name" value="GpJ_HDII-ins2"/>
</dbReference>
<dbReference type="SUPFAM" id="SSF49265">
    <property type="entry name" value="Fibronectin type III"/>
    <property type="match status" value="1"/>
</dbReference>
<dbReference type="Proteomes" id="UP000053038">
    <property type="component" value="Unassembled WGS sequence"/>
</dbReference>
<dbReference type="InterPro" id="IPR053171">
    <property type="entry name" value="Viral_Tip_Attach_Protein"/>
</dbReference>
<protein>
    <submittedName>
        <fullName evidence="5">Host specificity protein</fullName>
    </submittedName>
</protein>
<dbReference type="EMBL" id="JSXC01000037">
    <property type="protein sequence ID" value="KHN50733.1"/>
    <property type="molecule type" value="Genomic_DNA"/>
</dbReference>
<dbReference type="AlphaFoldDB" id="A0A7V8IHH7"/>
<organism evidence="5 6">
    <name type="scientific">Pectobacterium fontis</name>
    <dbReference type="NCBI Taxonomy" id="2558042"/>
    <lineage>
        <taxon>Bacteria</taxon>
        <taxon>Pseudomonadati</taxon>
        <taxon>Pseudomonadota</taxon>
        <taxon>Gammaproteobacteria</taxon>
        <taxon>Enterobacterales</taxon>
        <taxon>Pectobacteriaceae</taxon>
        <taxon>Pectobacterium</taxon>
    </lineage>
</organism>
<accession>A0A7V8IHH7</accession>
<keyword evidence="6" id="KW-1185">Reference proteome</keyword>
<comment type="caution">
    <text evidence="5">The sequence shown here is derived from an EMBL/GenBank/DDBJ whole genome shotgun (WGS) entry which is preliminary data.</text>
</comment>
<evidence type="ECO:0000259" key="4">
    <source>
        <dbReference type="Pfam" id="PF24801"/>
    </source>
</evidence>
<reference evidence="5 6" key="1">
    <citation type="submission" date="2014-10" db="EMBL/GenBank/DDBJ databases">
        <title>Genome sequence of Pectobacterium carotovorum M022.</title>
        <authorList>
            <person name="Chan K.-G."/>
            <person name="Tan W.-S."/>
        </authorList>
    </citation>
    <scope>NUCLEOTIDE SEQUENCE [LARGE SCALE GENOMIC DNA]</scope>
    <source>
        <strain evidence="5 6">M022</strain>
    </source>
</reference>
<feature type="region of interest" description="Disordered" evidence="1">
    <location>
        <begin position="1"/>
        <end position="23"/>
    </location>
</feature>
<sequence length="1142" mass="124861">MQSVIEGRKGGSSNAQAPIESPDSIQSTSYAKILLALGEGEFKGGLDGTRIFLDGTPIADANGNANFSGVTWEFRPGTPDQSYIPGFPGVENEITVSTELTSQTTWVRSLTNTQLSAVRMRFSWSALQQQYENGDVGGYRVEYAIDVATDGGSYQELLKTSVDGKTTTKYERSHRIDLPKANTGWQIRVRRITPNSTSNRVADRMVIEAITEVIDAKLRYPETALLFVQFDAKQFQNIPAVSCEPDGRIMRIPSNYDPASRTYSGAWDGSFKWAWTNNPSWIYYDIQVSERFGLGNRIKAENLALTKWDLYRIAQYCDQLVPDGRGGSGTEPRFLCDVYIQSQEDAWTVLNDLAAIFRGATFWANNQMNVIADMPRDIDYIVTRANVKDGKFTYSNASEKTHYSTAMVSWSDPANNYQDAIESVSDNKLVMRYGIKQADVTAIGCVRQTEAIRRGKWILHTNDADRAISYTMGLDGDIPVPGSIVGVADALLAGRPLGGRISAVDGRNITLDRVSSAAVGERLIINLPSGKAQGRTIEAVNDKIITVTTEYSETPIPESVWAVDATDLALQLYRVIGVVEGDDGVSFDITGIQYDPDKWAKIDTGARIESRPISVIPPSVQPAPANVAISSYNAVDQGINITTLRVTWDRAESAITYEAQWRRDNGNWINAPRTSALGFEVSGIYAGQYQSRVRAINASEISSMWANAQETTLNGKEGNPPVLASFTTTPLVFGIQLDWTFPADTADTLKTEIQYSATSDGQNALLLADIAYPARAYQQMGLSIGQEFFYRARIVDKSGNQGPWTDWIYGESSTDISDITDIIVKEVTDTDAWKSLIDPLERDIANGMRDSIEQAKAIIRNSLANDSETRRWRAQNGERTAEITETRAVIANEVEARTIAMLEMQSSIGSTNSNLNTLQQTVTTLEQTTAQNITELNSKMINAESDISANSSAVQGLQTSVFNIDGQLSAQATQISQMTVTVNGVSAEISDVSSLVNGMDAKMSAYRSIKVAVDANGRQYIAGIGLDVSNSQDGMQANIIMLADRFTMMTTAGGVPTPIFTNQGTQVILRSAVIGDASIDFAKITDSLQSSDYIPGQRGWKIPKSGAWEFNGEVSGSGRLLMSGTSIKLIDNNNIARIEISL</sequence>
<dbReference type="PANTHER" id="PTHR36251">
    <property type="entry name" value="FELS-1 PROPHAGE HOST SPECIFICITY PROTEIN-RELATED"/>
    <property type="match status" value="1"/>
</dbReference>
<dbReference type="PANTHER" id="PTHR36251:SF2">
    <property type="entry name" value="GIFSY-2 PROPHAGE HOST SPECIFICITY PROTEIN J, PHAGE LAMBDA"/>
    <property type="match status" value="1"/>
</dbReference>
<dbReference type="Pfam" id="PF13550">
    <property type="entry name" value="Phage-tail_3"/>
    <property type="match status" value="1"/>
</dbReference>
<evidence type="ECO:0000256" key="1">
    <source>
        <dbReference type="SAM" id="MobiDB-lite"/>
    </source>
</evidence>
<evidence type="ECO:0000259" key="3">
    <source>
        <dbReference type="Pfam" id="PF13550"/>
    </source>
</evidence>
<dbReference type="InterPro" id="IPR015406">
    <property type="entry name" value="GpJ_CSF"/>
</dbReference>
<dbReference type="RefSeq" id="WP_039351549.1">
    <property type="nucleotide sequence ID" value="NZ_JSXC01000037.1"/>
</dbReference>
<dbReference type="OrthoDB" id="109844at2"/>